<dbReference type="InterPro" id="IPR050712">
    <property type="entry name" value="NAD(P)H-dep_reductase"/>
</dbReference>
<dbReference type="GO" id="GO:0016491">
    <property type="term" value="F:oxidoreductase activity"/>
    <property type="evidence" value="ECO:0007669"/>
    <property type="project" value="InterPro"/>
</dbReference>
<name>A0A1M7QYD4_9ACTN</name>
<organism evidence="2 3">
    <name type="scientific">Actinacidiphila paucisporea</name>
    <dbReference type="NCBI Taxonomy" id="310782"/>
    <lineage>
        <taxon>Bacteria</taxon>
        <taxon>Bacillati</taxon>
        <taxon>Actinomycetota</taxon>
        <taxon>Actinomycetes</taxon>
        <taxon>Kitasatosporales</taxon>
        <taxon>Streptomycetaceae</taxon>
        <taxon>Actinacidiphila</taxon>
    </lineage>
</organism>
<evidence type="ECO:0000259" key="1">
    <source>
        <dbReference type="Pfam" id="PF03358"/>
    </source>
</evidence>
<dbReference type="RefSeq" id="WP_073503028.1">
    <property type="nucleotide sequence ID" value="NZ_FRBI01000050.1"/>
</dbReference>
<evidence type="ECO:0000313" key="3">
    <source>
        <dbReference type="Proteomes" id="UP000184111"/>
    </source>
</evidence>
<dbReference type="GO" id="GO:0010181">
    <property type="term" value="F:FMN binding"/>
    <property type="evidence" value="ECO:0007669"/>
    <property type="project" value="TreeGrafter"/>
</dbReference>
<gene>
    <name evidence="2" type="ORF">SAMN05216499_1509</name>
</gene>
<dbReference type="PANTHER" id="PTHR30543">
    <property type="entry name" value="CHROMATE REDUCTASE"/>
    <property type="match status" value="1"/>
</dbReference>
<dbReference type="STRING" id="310782.SAMN05216499_1509"/>
<evidence type="ECO:0000313" key="2">
    <source>
        <dbReference type="EMBL" id="SHN37178.1"/>
    </source>
</evidence>
<reference evidence="2 3" key="1">
    <citation type="submission" date="2016-11" db="EMBL/GenBank/DDBJ databases">
        <authorList>
            <person name="Jaros S."/>
            <person name="Januszkiewicz K."/>
            <person name="Wedrychowicz H."/>
        </authorList>
    </citation>
    <scope>NUCLEOTIDE SEQUENCE [LARGE SCALE GENOMIC DNA]</scope>
    <source>
        <strain evidence="2 3">CGMCC 4.2025</strain>
    </source>
</reference>
<dbReference type="SUPFAM" id="SSF52218">
    <property type="entry name" value="Flavoproteins"/>
    <property type="match status" value="1"/>
</dbReference>
<dbReference type="PANTHER" id="PTHR30543:SF21">
    <property type="entry name" value="NAD(P)H-DEPENDENT FMN REDUCTASE LOT6"/>
    <property type="match status" value="1"/>
</dbReference>
<sequence>MSTESIRVVVVVGSARAGRLAPQVAQWFTGQAGQRGDLVTEVVDLVDHRLPDDLDATAPEVAALRPVLAAADAFVFVVPEYNRGIPGPLKTLIDHYNAEWEAKPVGFVTYGLSMAGGVRAVEHLRQVLGEFHCVGMKDIAIFPRILSHFDAAGAFAPEAAGCNEAAKVMLDQLVWWADALRAAKAKRPYRT</sequence>
<dbReference type="InterPro" id="IPR029039">
    <property type="entry name" value="Flavoprotein-like_sf"/>
</dbReference>
<dbReference type="AlphaFoldDB" id="A0A1M7QYD4"/>
<protein>
    <submittedName>
        <fullName evidence="2">NAD(P)H-dependent FMN reductase</fullName>
    </submittedName>
</protein>
<feature type="domain" description="NADPH-dependent FMN reductase-like" evidence="1">
    <location>
        <begin position="7"/>
        <end position="138"/>
    </location>
</feature>
<dbReference type="InterPro" id="IPR005025">
    <property type="entry name" value="FMN_Rdtase-like_dom"/>
</dbReference>
<keyword evidence="3" id="KW-1185">Reference proteome</keyword>
<dbReference type="Proteomes" id="UP000184111">
    <property type="component" value="Unassembled WGS sequence"/>
</dbReference>
<proteinExistence type="predicted"/>
<accession>A0A1M7QYD4</accession>
<dbReference type="EMBL" id="FRBI01000050">
    <property type="protein sequence ID" value="SHN37178.1"/>
    <property type="molecule type" value="Genomic_DNA"/>
</dbReference>
<dbReference type="Gene3D" id="3.40.50.360">
    <property type="match status" value="1"/>
</dbReference>
<dbReference type="Pfam" id="PF03358">
    <property type="entry name" value="FMN_red"/>
    <property type="match status" value="1"/>
</dbReference>
<dbReference type="GO" id="GO:0005829">
    <property type="term" value="C:cytosol"/>
    <property type="evidence" value="ECO:0007669"/>
    <property type="project" value="TreeGrafter"/>
</dbReference>